<organism evidence="11">
    <name type="scientific">freshwater metagenome</name>
    <dbReference type="NCBI Taxonomy" id="449393"/>
    <lineage>
        <taxon>unclassified sequences</taxon>
        <taxon>metagenomes</taxon>
        <taxon>ecological metagenomes</taxon>
    </lineage>
</organism>
<evidence type="ECO:0000259" key="9">
    <source>
        <dbReference type="Pfam" id="PF00185"/>
    </source>
</evidence>
<evidence type="ECO:0000256" key="7">
    <source>
        <dbReference type="ARBA" id="ARBA00048859"/>
    </source>
</evidence>
<name>A0A6J6BC30_9ZZZZ</name>
<dbReference type="InterPro" id="IPR036901">
    <property type="entry name" value="Asp/Orn_carbamoylTrfase_sf"/>
</dbReference>
<evidence type="ECO:0000256" key="8">
    <source>
        <dbReference type="SAM" id="MobiDB-lite"/>
    </source>
</evidence>
<proteinExistence type="inferred from homology"/>
<comment type="catalytic activity">
    <reaction evidence="7">
        <text>carbamoyl phosphate + L-aspartate = N-carbamoyl-L-aspartate + phosphate + H(+)</text>
        <dbReference type="Rhea" id="RHEA:20013"/>
        <dbReference type="ChEBI" id="CHEBI:15378"/>
        <dbReference type="ChEBI" id="CHEBI:29991"/>
        <dbReference type="ChEBI" id="CHEBI:32814"/>
        <dbReference type="ChEBI" id="CHEBI:43474"/>
        <dbReference type="ChEBI" id="CHEBI:58228"/>
        <dbReference type="EC" id="2.1.3.2"/>
    </reaction>
</comment>
<dbReference type="FunFam" id="3.40.50.1370:FF:000007">
    <property type="entry name" value="Aspartate carbamoyltransferase"/>
    <property type="match status" value="1"/>
</dbReference>
<feature type="domain" description="Aspartate/ornithine carbamoyltransferase Asp/Orn-binding" evidence="9">
    <location>
        <begin position="172"/>
        <end position="317"/>
    </location>
</feature>
<dbReference type="EC" id="2.1.3.2" evidence="3"/>
<keyword evidence="4" id="KW-0808">Transferase</keyword>
<dbReference type="Pfam" id="PF02729">
    <property type="entry name" value="OTCace_N"/>
    <property type="match status" value="1"/>
</dbReference>
<feature type="region of interest" description="Disordered" evidence="8">
    <location>
        <begin position="325"/>
        <end position="364"/>
    </location>
</feature>
<dbReference type="NCBIfam" id="NF002032">
    <property type="entry name" value="PRK00856.1"/>
    <property type="match status" value="1"/>
</dbReference>
<dbReference type="GO" id="GO:0006207">
    <property type="term" value="P:'de novo' pyrimidine nucleobase biosynthetic process"/>
    <property type="evidence" value="ECO:0007669"/>
    <property type="project" value="InterPro"/>
</dbReference>
<reference evidence="11" key="1">
    <citation type="submission" date="2020-05" db="EMBL/GenBank/DDBJ databases">
        <authorList>
            <person name="Chiriac C."/>
            <person name="Salcher M."/>
            <person name="Ghai R."/>
            <person name="Kavagutti S V."/>
        </authorList>
    </citation>
    <scope>NUCLEOTIDE SEQUENCE</scope>
</reference>
<dbReference type="PRINTS" id="PR00101">
    <property type="entry name" value="ATCASE"/>
</dbReference>
<feature type="domain" description="Aspartate/ornithine carbamoyltransferase carbamoyl-P binding" evidence="10">
    <location>
        <begin position="23"/>
        <end position="164"/>
    </location>
</feature>
<evidence type="ECO:0000313" key="11">
    <source>
        <dbReference type="EMBL" id="CAB4536512.1"/>
    </source>
</evidence>
<evidence type="ECO:0000256" key="1">
    <source>
        <dbReference type="ARBA" id="ARBA00004852"/>
    </source>
</evidence>
<evidence type="ECO:0000256" key="2">
    <source>
        <dbReference type="ARBA" id="ARBA00008896"/>
    </source>
</evidence>
<dbReference type="EMBL" id="CAEZSF010000059">
    <property type="protein sequence ID" value="CAB4536512.1"/>
    <property type="molecule type" value="Genomic_DNA"/>
</dbReference>
<dbReference type="HAMAP" id="MF_00001">
    <property type="entry name" value="Asp_carb_tr"/>
    <property type="match status" value="1"/>
</dbReference>
<dbReference type="NCBIfam" id="TIGR00670">
    <property type="entry name" value="asp_carb_tr"/>
    <property type="match status" value="1"/>
</dbReference>
<comment type="function">
    <text evidence="6">Catalyzes the condensation of carbamoyl phosphate and aspartate to form carbamoyl aspartate and inorganic phosphate, the committed step in the de novo pyrimidine nucleotide biosynthesis pathway.</text>
</comment>
<dbReference type="InterPro" id="IPR006131">
    <property type="entry name" value="Asp_carbamoyltransf_Asp/Orn-bd"/>
</dbReference>
<dbReference type="Gene3D" id="3.40.50.1370">
    <property type="entry name" value="Aspartate/ornithine carbamoyltransferase"/>
    <property type="match status" value="2"/>
</dbReference>
<evidence type="ECO:0000313" key="12">
    <source>
        <dbReference type="EMBL" id="CAB4742900.1"/>
    </source>
</evidence>
<dbReference type="UniPathway" id="UPA00070">
    <property type="reaction ID" value="UER00116"/>
</dbReference>
<evidence type="ECO:0000256" key="6">
    <source>
        <dbReference type="ARBA" id="ARBA00043884"/>
    </source>
</evidence>
<protein>
    <recommendedName>
        <fullName evidence="3">aspartate carbamoyltransferase</fullName>
        <ecNumber evidence="3">2.1.3.2</ecNumber>
    </recommendedName>
</protein>
<dbReference type="GO" id="GO:0004070">
    <property type="term" value="F:aspartate carbamoyltransferase activity"/>
    <property type="evidence" value="ECO:0007669"/>
    <property type="project" value="UniProtKB-EC"/>
</dbReference>
<dbReference type="GO" id="GO:0044205">
    <property type="term" value="P:'de novo' UMP biosynthetic process"/>
    <property type="evidence" value="ECO:0007669"/>
    <property type="project" value="UniProtKB-UniPathway"/>
</dbReference>
<evidence type="ECO:0000256" key="4">
    <source>
        <dbReference type="ARBA" id="ARBA00022679"/>
    </source>
</evidence>
<comment type="similarity">
    <text evidence="2">Belongs to the aspartate/ornithine carbamoyltransferase superfamily. ATCase family.</text>
</comment>
<dbReference type="PROSITE" id="PS00097">
    <property type="entry name" value="CARBAMOYLTRANSFERASE"/>
    <property type="match status" value="1"/>
</dbReference>
<dbReference type="InterPro" id="IPR002082">
    <property type="entry name" value="Asp_carbamoyltransf"/>
</dbReference>
<dbReference type="PANTHER" id="PTHR45753">
    <property type="entry name" value="ORNITHINE CARBAMOYLTRANSFERASE, MITOCHONDRIAL"/>
    <property type="match status" value="1"/>
</dbReference>
<feature type="region of interest" description="Disordered" evidence="8">
    <location>
        <begin position="1"/>
        <end position="20"/>
    </location>
</feature>
<dbReference type="GO" id="GO:0005829">
    <property type="term" value="C:cytosol"/>
    <property type="evidence" value="ECO:0007669"/>
    <property type="project" value="TreeGrafter"/>
</dbReference>
<gene>
    <name evidence="11" type="ORF">UFOPK1358_00770</name>
    <name evidence="12" type="ORF">UFOPK2766_01157</name>
</gene>
<keyword evidence="5" id="KW-0665">Pyrimidine biosynthesis</keyword>
<dbReference type="GO" id="GO:0016597">
    <property type="term" value="F:amino acid binding"/>
    <property type="evidence" value="ECO:0007669"/>
    <property type="project" value="InterPro"/>
</dbReference>
<accession>A0A6J6BC30</accession>
<evidence type="ECO:0000256" key="3">
    <source>
        <dbReference type="ARBA" id="ARBA00013008"/>
    </source>
</evidence>
<dbReference type="Pfam" id="PF00185">
    <property type="entry name" value="OTCace"/>
    <property type="match status" value="1"/>
</dbReference>
<dbReference type="SUPFAM" id="SSF53671">
    <property type="entry name" value="Aspartate/ornithine carbamoyltransferase"/>
    <property type="match status" value="1"/>
</dbReference>
<dbReference type="GO" id="GO:0006520">
    <property type="term" value="P:amino acid metabolic process"/>
    <property type="evidence" value="ECO:0007669"/>
    <property type="project" value="InterPro"/>
</dbReference>
<evidence type="ECO:0000256" key="5">
    <source>
        <dbReference type="ARBA" id="ARBA00022975"/>
    </source>
</evidence>
<dbReference type="PRINTS" id="PR00100">
    <property type="entry name" value="AOTCASE"/>
</dbReference>
<evidence type="ECO:0000259" key="10">
    <source>
        <dbReference type="Pfam" id="PF02729"/>
    </source>
</evidence>
<dbReference type="AlphaFoldDB" id="A0A6J6BC30"/>
<dbReference type="PANTHER" id="PTHR45753:SF6">
    <property type="entry name" value="ASPARTATE CARBAMOYLTRANSFERASE"/>
    <property type="match status" value="1"/>
</dbReference>
<dbReference type="InterPro" id="IPR006130">
    <property type="entry name" value="Asp/Orn_carbamoylTrfase"/>
</dbReference>
<dbReference type="EMBL" id="CAEZYU010000048">
    <property type="protein sequence ID" value="CAB4742900.1"/>
    <property type="molecule type" value="Genomic_DNA"/>
</dbReference>
<comment type="pathway">
    <text evidence="1">Pyrimidine metabolism; UMP biosynthesis via de novo pathway; (S)-dihydroorotate from bicarbonate: step 2/3.</text>
</comment>
<dbReference type="InterPro" id="IPR006132">
    <property type="entry name" value="Asp/Orn_carbamoyltranf_P-bd"/>
</dbReference>
<sequence length="364" mass="39470">MTSSRATRTDTESQGAGSRSSAHLLSIADLDREEIEELLRLTDTFVEVGRRPIPKVPALRGRTVVMLFFEDSTRTRLSFETAAKRLSADTMSFSVSSSSLNKGESVRDTIETIEAMGIDAVVVRHKSSGVPAQIARWTSASVINAGDGWHQHPTQALLDAYTARSHLGSLEGRRIAIVGDIKHSRVARSNIEIFTSLGAQVTLVAPRTLLPSSTNSWPVDVTQDLDSVLPTVDICYLLRMQQERMTEALVPSLREYTASYGLTSARADRMAESAIIMHPGPMNRGVEIASEVADRPSAVITEQVANGVAVRSAVLFALLSAARQSSNSSPDQLISHEELISPEEPASQAESLVPEETAHVRNSQ</sequence>